<keyword evidence="2 10" id="KW-0808">Transferase</keyword>
<evidence type="ECO:0000256" key="9">
    <source>
        <dbReference type="RuleBase" id="RU004011"/>
    </source>
</evidence>
<keyword evidence="3" id="KW-0479">Metal-binding</keyword>
<comment type="catalytic activity">
    <reaction evidence="10">
        <text>a 2'-deoxyribonucleoside 5'-diphosphate + ATP = a 2'-deoxyribonucleoside 5'-triphosphate + ADP</text>
        <dbReference type="Rhea" id="RHEA:44640"/>
        <dbReference type="ChEBI" id="CHEBI:30616"/>
        <dbReference type="ChEBI" id="CHEBI:61560"/>
        <dbReference type="ChEBI" id="CHEBI:73316"/>
        <dbReference type="ChEBI" id="CHEBI:456216"/>
        <dbReference type="EC" id="2.7.4.6"/>
    </reaction>
</comment>
<feature type="active site" description="Pros-phosphohistidine intermediate" evidence="8">
    <location>
        <position position="124"/>
    </location>
</feature>
<dbReference type="GO" id="GO:0006228">
    <property type="term" value="P:UTP biosynthetic process"/>
    <property type="evidence" value="ECO:0007669"/>
    <property type="project" value="InterPro"/>
</dbReference>
<dbReference type="PANTHER" id="PTHR46956">
    <property type="entry name" value="NUCLEOSIDE DIPHOSPHATE KINASE 6"/>
    <property type="match status" value="1"/>
</dbReference>
<feature type="binding site" evidence="8">
    <location>
        <position position="14"/>
    </location>
    <ligand>
        <name>ATP</name>
        <dbReference type="ChEBI" id="CHEBI:30616"/>
    </ligand>
</feature>
<feature type="binding site" evidence="8">
    <location>
        <position position="91"/>
    </location>
    <ligand>
        <name>ATP</name>
        <dbReference type="ChEBI" id="CHEBI:30616"/>
    </ligand>
</feature>
<feature type="binding site" evidence="8">
    <location>
        <position position="63"/>
    </location>
    <ligand>
        <name>ATP</name>
        <dbReference type="ChEBI" id="CHEBI:30616"/>
    </ligand>
</feature>
<dbReference type="EC" id="2.7.4.6" evidence="10"/>
<proteinExistence type="inferred from homology"/>
<keyword evidence="7" id="KW-0460">Magnesium</keyword>
<dbReference type="InterPro" id="IPR023005">
    <property type="entry name" value="Nucleoside_diP_kinase_AS"/>
</dbReference>
<evidence type="ECO:0000256" key="1">
    <source>
        <dbReference type="ARBA" id="ARBA00001946"/>
    </source>
</evidence>
<evidence type="ECO:0000256" key="8">
    <source>
        <dbReference type="PROSITE-ProRule" id="PRU00706"/>
    </source>
</evidence>
<dbReference type="GO" id="GO:0006241">
    <property type="term" value="P:CTP biosynthetic process"/>
    <property type="evidence" value="ECO:0007669"/>
    <property type="project" value="InterPro"/>
</dbReference>
<dbReference type="Gene3D" id="3.30.70.141">
    <property type="entry name" value="Nucleoside diphosphate kinase-like domain"/>
    <property type="match status" value="1"/>
</dbReference>
<keyword evidence="6 10" id="KW-0067">ATP-binding</keyword>
<dbReference type="GO" id="GO:0005524">
    <property type="term" value="F:ATP binding"/>
    <property type="evidence" value="ECO:0007669"/>
    <property type="project" value="UniProtKB-KW"/>
</dbReference>
<dbReference type="Pfam" id="PF00334">
    <property type="entry name" value="NDK"/>
    <property type="match status" value="1"/>
</dbReference>
<dbReference type="InterPro" id="IPR036850">
    <property type="entry name" value="NDK-like_dom_sf"/>
</dbReference>
<evidence type="ECO:0000256" key="3">
    <source>
        <dbReference type="ARBA" id="ARBA00022723"/>
    </source>
</evidence>
<dbReference type="GO" id="GO:0006183">
    <property type="term" value="P:GTP biosynthetic process"/>
    <property type="evidence" value="ECO:0007669"/>
    <property type="project" value="InterPro"/>
</dbReference>
<comment type="caution">
    <text evidence="12">The sequence shown here is derived from an EMBL/GenBank/DDBJ whole genome shotgun (WGS) entry which is preliminary data.</text>
</comment>
<organism evidence="12 13">
    <name type="scientific">Littorina saxatilis</name>
    <dbReference type="NCBI Taxonomy" id="31220"/>
    <lineage>
        <taxon>Eukaryota</taxon>
        <taxon>Metazoa</taxon>
        <taxon>Spiralia</taxon>
        <taxon>Lophotrochozoa</taxon>
        <taxon>Mollusca</taxon>
        <taxon>Gastropoda</taxon>
        <taxon>Caenogastropoda</taxon>
        <taxon>Littorinimorpha</taxon>
        <taxon>Littorinoidea</taxon>
        <taxon>Littorinidae</taxon>
        <taxon>Littorina</taxon>
    </lineage>
</organism>
<evidence type="ECO:0000256" key="10">
    <source>
        <dbReference type="RuleBase" id="RU004013"/>
    </source>
</evidence>
<dbReference type="Proteomes" id="UP001374579">
    <property type="component" value="Unassembled WGS sequence"/>
</dbReference>
<dbReference type="AlphaFoldDB" id="A0AAN9B798"/>
<evidence type="ECO:0000256" key="6">
    <source>
        <dbReference type="ARBA" id="ARBA00022840"/>
    </source>
</evidence>
<feature type="binding site" evidence="8">
    <location>
        <position position="121"/>
    </location>
    <ligand>
        <name>ATP</name>
        <dbReference type="ChEBI" id="CHEBI:30616"/>
    </ligand>
</feature>
<dbReference type="EMBL" id="JBAMIC010000011">
    <property type="protein sequence ID" value="KAK7100033.1"/>
    <property type="molecule type" value="Genomic_DNA"/>
</dbReference>
<dbReference type="InterPro" id="IPR037994">
    <property type="entry name" value="NDPk6"/>
</dbReference>
<comment type="cofactor">
    <cofactor evidence="1">
        <name>Mg(2+)</name>
        <dbReference type="ChEBI" id="CHEBI:18420"/>
    </cofactor>
</comment>
<feature type="binding site" evidence="8">
    <location>
        <position position="97"/>
    </location>
    <ligand>
        <name>ATP</name>
        <dbReference type="ChEBI" id="CHEBI:30616"/>
    </ligand>
</feature>
<evidence type="ECO:0000256" key="5">
    <source>
        <dbReference type="ARBA" id="ARBA00022777"/>
    </source>
</evidence>
<evidence type="ECO:0000256" key="7">
    <source>
        <dbReference type="ARBA" id="ARBA00022842"/>
    </source>
</evidence>
<dbReference type="SMART" id="SM00562">
    <property type="entry name" value="NDK"/>
    <property type="match status" value="1"/>
</dbReference>
<accession>A0AAN9B798</accession>
<dbReference type="PROSITE" id="PS51374">
    <property type="entry name" value="NDPK_LIKE"/>
    <property type="match status" value="1"/>
</dbReference>
<dbReference type="SUPFAM" id="SSF54919">
    <property type="entry name" value="Nucleoside diphosphate kinase, NDK"/>
    <property type="match status" value="1"/>
</dbReference>
<keyword evidence="5 10" id="KW-0418">Kinase</keyword>
<evidence type="ECO:0000313" key="12">
    <source>
        <dbReference type="EMBL" id="KAK7100033.1"/>
    </source>
</evidence>
<keyword evidence="4 10" id="KW-0547">Nucleotide-binding</keyword>
<comment type="similarity">
    <text evidence="8 9">Belongs to the NDK family.</text>
</comment>
<reference evidence="12 13" key="1">
    <citation type="submission" date="2024-02" db="EMBL/GenBank/DDBJ databases">
        <title>Chromosome-scale genome assembly of the rough periwinkle Littorina saxatilis.</title>
        <authorList>
            <person name="De Jode A."/>
            <person name="Faria R."/>
            <person name="Formenti G."/>
            <person name="Sims Y."/>
            <person name="Smith T.P."/>
            <person name="Tracey A."/>
            <person name="Wood J.M.D."/>
            <person name="Zagrodzka Z.B."/>
            <person name="Johannesson K."/>
            <person name="Butlin R.K."/>
            <person name="Leder E.H."/>
        </authorList>
    </citation>
    <scope>NUCLEOTIDE SEQUENCE [LARGE SCALE GENOMIC DNA]</scope>
    <source>
        <strain evidence="12">Snail1</strain>
        <tissue evidence="12">Muscle</tissue>
    </source>
</reference>
<dbReference type="PANTHER" id="PTHR46956:SF1">
    <property type="entry name" value="NUCLEOSIDE DIPHOSPHATE KINASE 6"/>
    <property type="match status" value="1"/>
</dbReference>
<dbReference type="GO" id="GO:0004550">
    <property type="term" value="F:nucleoside diphosphate kinase activity"/>
    <property type="evidence" value="ECO:0007669"/>
    <property type="project" value="UniProtKB-EC"/>
</dbReference>
<feature type="domain" description="Nucleoside diphosphate kinase-like" evidence="11">
    <location>
        <begin position="6"/>
        <end position="147"/>
    </location>
</feature>
<feature type="binding site" evidence="8">
    <location>
        <position position="111"/>
    </location>
    <ligand>
        <name>ATP</name>
        <dbReference type="ChEBI" id="CHEBI:30616"/>
    </ligand>
</feature>
<dbReference type="PRINTS" id="PR01243">
    <property type="entry name" value="NUCDPKINASE"/>
</dbReference>
<dbReference type="InterPro" id="IPR034907">
    <property type="entry name" value="NDK-like_dom"/>
</dbReference>
<keyword evidence="13" id="KW-1185">Reference proteome</keyword>
<evidence type="ECO:0000256" key="2">
    <source>
        <dbReference type="ARBA" id="ARBA00022679"/>
    </source>
</evidence>
<name>A0AAN9B798_9CAEN</name>
<evidence type="ECO:0000256" key="4">
    <source>
        <dbReference type="ARBA" id="ARBA00022741"/>
    </source>
</evidence>
<protein>
    <recommendedName>
        <fullName evidence="10">Nucleoside diphosphate kinase</fullName>
        <ecNumber evidence="10">2.7.4.6</ecNumber>
    </recommendedName>
</protein>
<dbReference type="InterPro" id="IPR001564">
    <property type="entry name" value="Nucleoside_diP_kinase"/>
</dbReference>
<evidence type="ECO:0000313" key="13">
    <source>
        <dbReference type="Proteomes" id="UP001374579"/>
    </source>
</evidence>
<sequence length="180" mass="21014">MFIRPLQLTLAILKPDVVAHPQVVQEIRSMIQGHGFYFVKSKHLHLTRARAEEFYKEHKGKFFLNRLIYFMSSGPIWTHILAREDAIPQWRQLMGPTKVLKTIHEAPDTIRGQFGLTDTRNCSHGSDSEETAKREIEFFFPEFNADRWYKEVEPVFKSGQVEFDETTCEHVPILKHASKS</sequence>
<evidence type="ECO:0000259" key="11">
    <source>
        <dbReference type="SMART" id="SM00562"/>
    </source>
</evidence>
<gene>
    <name evidence="12" type="ORF">V1264_023044</name>
</gene>
<dbReference type="GO" id="GO:0046872">
    <property type="term" value="F:metal ion binding"/>
    <property type="evidence" value="ECO:0007669"/>
    <property type="project" value="UniProtKB-KW"/>
</dbReference>
<dbReference type="PROSITE" id="PS00469">
    <property type="entry name" value="NDPK"/>
    <property type="match status" value="1"/>
</dbReference>